<evidence type="ECO:0000256" key="2">
    <source>
        <dbReference type="ARBA" id="ARBA00023125"/>
    </source>
</evidence>
<dbReference type="PROSITE" id="PS50995">
    <property type="entry name" value="HTH_MARR_2"/>
    <property type="match status" value="1"/>
</dbReference>
<dbReference type="GO" id="GO:0003700">
    <property type="term" value="F:DNA-binding transcription factor activity"/>
    <property type="evidence" value="ECO:0007669"/>
    <property type="project" value="InterPro"/>
</dbReference>
<name>A0A7V8SZQ1_9BACT</name>
<accession>A0A7V8SZQ1</accession>
<dbReference type="EMBL" id="JACDQQ010002264">
    <property type="protein sequence ID" value="MBA0087947.1"/>
    <property type="molecule type" value="Genomic_DNA"/>
</dbReference>
<dbReference type="PANTHER" id="PTHR33164:SF43">
    <property type="entry name" value="HTH-TYPE TRANSCRIPTIONAL REPRESSOR YETL"/>
    <property type="match status" value="1"/>
</dbReference>
<dbReference type="InterPro" id="IPR036390">
    <property type="entry name" value="WH_DNA-bd_sf"/>
</dbReference>
<feature type="domain" description="HTH marR-type" evidence="4">
    <location>
        <begin position="1"/>
        <end position="139"/>
    </location>
</feature>
<keyword evidence="6" id="KW-1185">Reference proteome</keyword>
<dbReference type="AlphaFoldDB" id="A0A7V8SZQ1"/>
<keyword evidence="3" id="KW-0804">Transcription</keyword>
<organism evidence="5 6">
    <name type="scientific">Candidatus Acidiferrum panamense</name>
    <dbReference type="NCBI Taxonomy" id="2741543"/>
    <lineage>
        <taxon>Bacteria</taxon>
        <taxon>Pseudomonadati</taxon>
        <taxon>Acidobacteriota</taxon>
        <taxon>Terriglobia</taxon>
        <taxon>Candidatus Acidiferrales</taxon>
        <taxon>Candidatus Acidiferrum</taxon>
    </lineage>
</organism>
<gene>
    <name evidence="5" type="ORF">HRJ53_23420</name>
</gene>
<proteinExistence type="predicted"/>
<dbReference type="Pfam" id="PF01047">
    <property type="entry name" value="MarR"/>
    <property type="match status" value="1"/>
</dbReference>
<dbReference type="InterPro" id="IPR023187">
    <property type="entry name" value="Tscrpt_reg_MarR-type_CS"/>
</dbReference>
<dbReference type="PROSITE" id="PS01117">
    <property type="entry name" value="HTH_MARR_1"/>
    <property type="match status" value="1"/>
</dbReference>
<evidence type="ECO:0000313" key="5">
    <source>
        <dbReference type="EMBL" id="MBA0087947.1"/>
    </source>
</evidence>
<evidence type="ECO:0000313" key="6">
    <source>
        <dbReference type="Proteomes" id="UP000567293"/>
    </source>
</evidence>
<dbReference type="GO" id="GO:0003677">
    <property type="term" value="F:DNA binding"/>
    <property type="evidence" value="ECO:0007669"/>
    <property type="project" value="UniProtKB-KW"/>
</dbReference>
<dbReference type="InterPro" id="IPR000835">
    <property type="entry name" value="HTH_MarR-typ"/>
</dbReference>
<dbReference type="InterPro" id="IPR039422">
    <property type="entry name" value="MarR/SlyA-like"/>
</dbReference>
<dbReference type="GO" id="GO:0006950">
    <property type="term" value="P:response to stress"/>
    <property type="evidence" value="ECO:0007669"/>
    <property type="project" value="TreeGrafter"/>
</dbReference>
<evidence type="ECO:0000256" key="3">
    <source>
        <dbReference type="ARBA" id="ARBA00023163"/>
    </source>
</evidence>
<keyword evidence="1" id="KW-0805">Transcription regulation</keyword>
<protein>
    <submittedName>
        <fullName evidence="5">MarR family transcriptional regulator</fullName>
    </submittedName>
</protein>
<dbReference type="SUPFAM" id="SSF46785">
    <property type="entry name" value="Winged helix' DNA-binding domain"/>
    <property type="match status" value="1"/>
</dbReference>
<dbReference type="PANTHER" id="PTHR33164">
    <property type="entry name" value="TRANSCRIPTIONAL REGULATOR, MARR FAMILY"/>
    <property type="match status" value="1"/>
</dbReference>
<dbReference type="SMART" id="SM00347">
    <property type="entry name" value="HTH_MARR"/>
    <property type="match status" value="1"/>
</dbReference>
<dbReference type="Proteomes" id="UP000567293">
    <property type="component" value="Unassembled WGS sequence"/>
</dbReference>
<keyword evidence="2" id="KW-0238">DNA-binding</keyword>
<dbReference type="Gene3D" id="1.10.10.10">
    <property type="entry name" value="Winged helix-like DNA-binding domain superfamily/Winged helix DNA-binding domain"/>
    <property type="match status" value="1"/>
</dbReference>
<evidence type="ECO:0000259" key="4">
    <source>
        <dbReference type="PROSITE" id="PS50995"/>
    </source>
</evidence>
<reference evidence="5" key="1">
    <citation type="submission" date="2020-06" db="EMBL/GenBank/DDBJ databases">
        <title>Legume-microbial interactions unlock mineral nutrients during tropical forest succession.</title>
        <authorList>
            <person name="Epihov D.Z."/>
        </authorList>
    </citation>
    <scope>NUCLEOTIDE SEQUENCE [LARGE SCALE GENOMIC DNA]</scope>
    <source>
        <strain evidence="5">Pan2503</strain>
    </source>
</reference>
<sequence length="161" mass="18462">MTRDAARQVMELYPRIYFACHTRHVRDPRTRRLLSAHQASILDHLDEREPLTLVDLARHMGVTPSTMSLHIERLVRRGYVSRLRANEDGRRLRLLLTPAGVRVREAKSVLDPDRVRALVARLTPEEREAGIRGLALLARAGCEQMEADCKRKTKGRGRLAR</sequence>
<comment type="caution">
    <text evidence="5">The sequence shown here is derived from an EMBL/GenBank/DDBJ whole genome shotgun (WGS) entry which is preliminary data.</text>
</comment>
<evidence type="ECO:0000256" key="1">
    <source>
        <dbReference type="ARBA" id="ARBA00023015"/>
    </source>
</evidence>
<dbReference type="InterPro" id="IPR036388">
    <property type="entry name" value="WH-like_DNA-bd_sf"/>
</dbReference>